<evidence type="ECO:0000313" key="2">
    <source>
        <dbReference type="EMBL" id="CAK0856524.1"/>
    </source>
</evidence>
<reference evidence="2" key="1">
    <citation type="submission" date="2023-10" db="EMBL/GenBank/DDBJ databases">
        <authorList>
            <person name="Chen Y."/>
            <person name="Shah S."/>
            <person name="Dougan E. K."/>
            <person name="Thang M."/>
            <person name="Chan C."/>
        </authorList>
    </citation>
    <scope>NUCLEOTIDE SEQUENCE [LARGE SCALE GENOMIC DNA]</scope>
</reference>
<proteinExistence type="predicted"/>
<feature type="compositionally biased region" description="Basic and acidic residues" evidence="1">
    <location>
        <begin position="122"/>
        <end position="133"/>
    </location>
</feature>
<organism evidence="2 3">
    <name type="scientific">Prorocentrum cordatum</name>
    <dbReference type="NCBI Taxonomy" id="2364126"/>
    <lineage>
        <taxon>Eukaryota</taxon>
        <taxon>Sar</taxon>
        <taxon>Alveolata</taxon>
        <taxon>Dinophyceae</taxon>
        <taxon>Prorocentrales</taxon>
        <taxon>Prorocentraceae</taxon>
        <taxon>Prorocentrum</taxon>
    </lineage>
</organism>
<keyword evidence="3" id="KW-1185">Reference proteome</keyword>
<feature type="region of interest" description="Disordered" evidence="1">
    <location>
        <begin position="117"/>
        <end position="142"/>
    </location>
</feature>
<comment type="caution">
    <text evidence="2">The sequence shown here is derived from an EMBL/GenBank/DDBJ whole genome shotgun (WGS) entry which is preliminary data.</text>
</comment>
<dbReference type="EMBL" id="CAUYUJ010015644">
    <property type="protein sequence ID" value="CAK0856524.1"/>
    <property type="molecule type" value="Genomic_DNA"/>
</dbReference>
<protein>
    <submittedName>
        <fullName evidence="2">Uncharacterized protein</fullName>
    </submittedName>
</protein>
<feature type="region of interest" description="Disordered" evidence="1">
    <location>
        <begin position="1"/>
        <end position="62"/>
    </location>
</feature>
<evidence type="ECO:0000313" key="3">
    <source>
        <dbReference type="Proteomes" id="UP001189429"/>
    </source>
</evidence>
<gene>
    <name evidence="2" type="ORF">PCOR1329_LOCUS46905</name>
</gene>
<dbReference type="Proteomes" id="UP001189429">
    <property type="component" value="Unassembled WGS sequence"/>
</dbReference>
<evidence type="ECO:0000256" key="1">
    <source>
        <dbReference type="SAM" id="MobiDB-lite"/>
    </source>
</evidence>
<name>A0ABN9UBN7_9DINO</name>
<sequence>MAARADGGKRPGGPPRMAARADGGKRPGGPPRMAARADGGKRRGGPPRAAEGRRGPPAADARWWKPWSRLGLALGQLSDDGAPQEAMQACLEATALEPSRENVASLLRAAATRGARGAGAAHAEKEAGNEAHRAGQLGVAVA</sequence>
<accession>A0ABN9UBN7</accession>
<feature type="non-terminal residue" evidence="2">
    <location>
        <position position="142"/>
    </location>
</feature>